<sequence length="386" mass="41825">MLHPLLGANDAWSGYLVEGAQDAAVTCEAALRLCNSPALNSFDQRQPWFIPACTALPTVNPLGERAILVFSPNKQVTDAEALKQFEAGLRQARLKVAAIASPTQKLPATGTWDYLFISAGHARTLPPYTLLGVASRSVVIATDIQSHADHEWAQANACTLSTTEFLTTRAVLGKKADVTRIKLLEMLSLIAEDANTNALEAVFRQEPKLSYSLLRLVNSAANAPRSPITSFTQAINLLGRRQLQRWLQLLVYADPNNGQHPNPLLQKAAARGRLMEILSSHLAPQVGIEQLSDAAFMVGTFSLLDVLLNMSIGEILQQLTLPDAVNQALSAHSGALGELLRMVSTAESRDYAATAKQLESQPFDGRTYVDAQLQALDWASKINPVA</sequence>
<feature type="domain" description="HDOD" evidence="1">
    <location>
        <begin position="173"/>
        <end position="367"/>
    </location>
</feature>
<dbReference type="PANTHER" id="PTHR33525">
    <property type="match status" value="1"/>
</dbReference>
<dbReference type="PANTHER" id="PTHR33525:SF4">
    <property type="entry name" value="CYCLIC DI-GMP PHOSPHODIESTERASE CDGJ"/>
    <property type="match status" value="1"/>
</dbReference>
<dbReference type="Pfam" id="PF08668">
    <property type="entry name" value="HDOD"/>
    <property type="match status" value="1"/>
</dbReference>
<protein>
    <submittedName>
        <fullName evidence="2">HDOD domain-containing protein</fullName>
    </submittedName>
</protein>
<accession>A0A935JVT1</accession>
<evidence type="ECO:0000259" key="1">
    <source>
        <dbReference type="PROSITE" id="PS51833"/>
    </source>
</evidence>
<dbReference type="InterPro" id="IPR052340">
    <property type="entry name" value="RNase_Y/CdgJ"/>
</dbReference>
<comment type="caution">
    <text evidence="2">The sequence shown here is derived from an EMBL/GenBank/DDBJ whole genome shotgun (WGS) entry which is preliminary data.</text>
</comment>
<dbReference type="PROSITE" id="PS51833">
    <property type="entry name" value="HDOD"/>
    <property type="match status" value="1"/>
</dbReference>
<dbReference type="Proteomes" id="UP000739411">
    <property type="component" value="Unassembled WGS sequence"/>
</dbReference>
<proteinExistence type="predicted"/>
<dbReference type="AlphaFoldDB" id="A0A935JVT1"/>
<reference evidence="2 3" key="1">
    <citation type="submission" date="2020-10" db="EMBL/GenBank/DDBJ databases">
        <title>Connecting structure to function with the recovery of over 1000 high-quality activated sludge metagenome-assembled genomes encoding full-length rRNA genes using long-read sequencing.</title>
        <authorList>
            <person name="Singleton C.M."/>
            <person name="Petriglieri F."/>
            <person name="Kristensen J.M."/>
            <person name="Kirkegaard R.H."/>
            <person name="Michaelsen T.Y."/>
            <person name="Andersen M.H."/>
            <person name="Karst S.M."/>
            <person name="Dueholm M.S."/>
            <person name="Nielsen P.H."/>
            <person name="Albertsen M."/>
        </authorList>
    </citation>
    <scope>NUCLEOTIDE SEQUENCE [LARGE SCALE GENOMIC DNA]</scope>
    <source>
        <strain evidence="2">EsbW_18-Q3-R4-48_BATAC.463</strain>
    </source>
</reference>
<name>A0A935JVT1_9RHOO</name>
<dbReference type="InterPro" id="IPR013976">
    <property type="entry name" value="HDOD"/>
</dbReference>
<gene>
    <name evidence="2" type="ORF">IPJ38_06000</name>
</gene>
<dbReference type="EMBL" id="JADJMS010000012">
    <property type="protein sequence ID" value="MBK7414728.1"/>
    <property type="molecule type" value="Genomic_DNA"/>
</dbReference>
<evidence type="ECO:0000313" key="3">
    <source>
        <dbReference type="Proteomes" id="UP000739411"/>
    </source>
</evidence>
<dbReference type="Gene3D" id="1.10.3210.10">
    <property type="entry name" value="Hypothetical protein af1432"/>
    <property type="match status" value="1"/>
</dbReference>
<evidence type="ECO:0000313" key="2">
    <source>
        <dbReference type="EMBL" id="MBK7414728.1"/>
    </source>
</evidence>
<dbReference type="SUPFAM" id="SSF109604">
    <property type="entry name" value="HD-domain/PDEase-like"/>
    <property type="match status" value="1"/>
</dbReference>
<organism evidence="2 3">
    <name type="scientific">Candidatus Dechloromonas phosphorivorans</name>
    <dbReference type="NCBI Taxonomy" id="2899244"/>
    <lineage>
        <taxon>Bacteria</taxon>
        <taxon>Pseudomonadati</taxon>
        <taxon>Pseudomonadota</taxon>
        <taxon>Betaproteobacteria</taxon>
        <taxon>Rhodocyclales</taxon>
        <taxon>Azonexaceae</taxon>
        <taxon>Dechloromonas</taxon>
    </lineage>
</organism>